<evidence type="ECO:0000256" key="1">
    <source>
        <dbReference type="SAM" id="Coils"/>
    </source>
</evidence>
<accession>A0A411PM69</accession>
<dbReference type="Pfam" id="PF05170">
    <property type="entry name" value="AsmA"/>
    <property type="match status" value="2"/>
</dbReference>
<feature type="compositionally biased region" description="Basic and acidic residues" evidence="2">
    <location>
        <begin position="126"/>
        <end position="147"/>
    </location>
</feature>
<dbReference type="GO" id="GO:0005886">
    <property type="term" value="C:plasma membrane"/>
    <property type="evidence" value="ECO:0007669"/>
    <property type="project" value="TreeGrafter"/>
</dbReference>
<dbReference type="KEGG" id="smai:EXU30_19510"/>
<reference evidence="4 5" key="1">
    <citation type="submission" date="2019-02" db="EMBL/GenBank/DDBJ databases">
        <title>Shewanella sp. D4-2 isolated from Dokdo Island.</title>
        <authorList>
            <person name="Baek K."/>
        </authorList>
    </citation>
    <scope>NUCLEOTIDE SEQUENCE [LARGE SCALE GENOMIC DNA]</scope>
    <source>
        <strain evidence="4 5">D4-2</strain>
    </source>
</reference>
<dbReference type="InterPro" id="IPR052894">
    <property type="entry name" value="AsmA-related"/>
</dbReference>
<gene>
    <name evidence="4" type="ORF">EXU30_19510</name>
</gene>
<evidence type="ECO:0000259" key="3">
    <source>
        <dbReference type="Pfam" id="PF05170"/>
    </source>
</evidence>
<name>A0A411PM69_9GAMM</name>
<feature type="domain" description="AsmA" evidence="3">
    <location>
        <begin position="203"/>
        <end position="514"/>
    </location>
</feature>
<proteinExistence type="predicted"/>
<dbReference type="Proteomes" id="UP000291106">
    <property type="component" value="Chromosome"/>
</dbReference>
<dbReference type="InterPro" id="IPR007844">
    <property type="entry name" value="AsmA"/>
</dbReference>
<evidence type="ECO:0000313" key="5">
    <source>
        <dbReference type="Proteomes" id="UP000291106"/>
    </source>
</evidence>
<evidence type="ECO:0000256" key="2">
    <source>
        <dbReference type="SAM" id="MobiDB-lite"/>
    </source>
</evidence>
<organism evidence="4 5">
    <name type="scientific">Shewanella maritima</name>
    <dbReference type="NCBI Taxonomy" id="2520507"/>
    <lineage>
        <taxon>Bacteria</taxon>
        <taxon>Pseudomonadati</taxon>
        <taxon>Pseudomonadota</taxon>
        <taxon>Gammaproteobacteria</taxon>
        <taxon>Alteromonadales</taxon>
        <taxon>Shewanellaceae</taxon>
        <taxon>Shewanella</taxon>
    </lineage>
</organism>
<protein>
    <submittedName>
        <fullName evidence="4">AsmA family protein</fullName>
    </submittedName>
</protein>
<feature type="region of interest" description="Disordered" evidence="2">
    <location>
        <begin position="308"/>
        <end position="334"/>
    </location>
</feature>
<dbReference type="GO" id="GO:0090313">
    <property type="term" value="P:regulation of protein targeting to membrane"/>
    <property type="evidence" value="ECO:0007669"/>
    <property type="project" value="TreeGrafter"/>
</dbReference>
<dbReference type="RefSeq" id="WP_130602897.1">
    <property type="nucleotide sequence ID" value="NZ_CP036200.1"/>
</dbReference>
<dbReference type="AlphaFoldDB" id="A0A411PM69"/>
<dbReference type="OrthoDB" id="9766390at2"/>
<feature type="coiled-coil region" evidence="1">
    <location>
        <begin position="578"/>
        <end position="605"/>
    </location>
</feature>
<evidence type="ECO:0000313" key="4">
    <source>
        <dbReference type="EMBL" id="QBF84613.1"/>
    </source>
</evidence>
<dbReference type="EMBL" id="CP036200">
    <property type="protein sequence ID" value="QBF84613.1"/>
    <property type="molecule type" value="Genomic_DNA"/>
</dbReference>
<feature type="region of interest" description="Disordered" evidence="2">
    <location>
        <begin position="126"/>
        <end position="149"/>
    </location>
</feature>
<feature type="compositionally biased region" description="Polar residues" evidence="2">
    <location>
        <begin position="316"/>
        <end position="331"/>
    </location>
</feature>
<feature type="domain" description="AsmA" evidence="3">
    <location>
        <begin position="2"/>
        <end position="175"/>
    </location>
</feature>
<keyword evidence="1" id="KW-0175">Coiled coil</keyword>
<dbReference type="PANTHER" id="PTHR30441">
    <property type="entry name" value="DUF748 DOMAIN-CONTAINING PROTEIN"/>
    <property type="match status" value="1"/>
</dbReference>
<keyword evidence="5" id="KW-1185">Reference proteome</keyword>
<dbReference type="PANTHER" id="PTHR30441:SF4">
    <property type="entry name" value="PROTEIN ASMA"/>
    <property type="match status" value="1"/>
</dbReference>
<sequence length="610" mass="65428">MKIIKWVVIALALLVTGFVVYITQIFNLNDFKPQIIEAVETETGRKLQINQDLSWSFFPSIGINLGGIALSNPQGFSDAQMVQVNQVVANVSLMPLLSKQIEVEELVLDGLVVNLVTTKDGRTSFDGLTKEEQAKSEASEPKADGKSSFDPSSVYVGGISVTNTQINLIDEQSATKQAFTLTSFKLGEFELGKTADFSYVFEAVLPDMNAKSQGKGQLTVGKDIQSVSVSGFSIENTLTGANLPNNKVVGNVSAELNVNLASKALELVLSQIQVDAINGNGDIKVNYGTKVPQIDVNLAFNEIDLNPYMPARQDGESQQAPDDSNQASTPATEPDLSALKTLDVDFTFKAKSIKAQKLVTENWDMTTSIKNGVINLSNLSADMYEGSLLTKAKLDGRAKVSSYNFDMSVNGVQFRPLLTDAAEVDMLSGNANIKVTGSGKSLIPDNLKRNLNAKGNFEIADGSLYGVNIPQMIRSAKQKLSGDLSSAKPEEQKTDFTSLTGSFTLAKSVLNNPDLAMASPLLRLAGKGNANIDTQTIDYSLTTSVVGSLAGQGGDDSLSGVDIPLSISGSFAEPKFALDTEALLNQKLKQETEKAKDKLKDKLFEKLGGF</sequence>